<dbReference type="AlphaFoldDB" id="A0A563VQQ0"/>
<sequence length="48" mass="5508">MNERFNTFVTKFPGKKRVHRTGFTQLQPLTFAIALSATQSLTEQYCVT</sequence>
<keyword evidence="2" id="KW-1185">Reference proteome</keyword>
<organism evidence="1 2">
    <name type="scientific">Hyella patelloides LEGE 07179</name>
    <dbReference type="NCBI Taxonomy" id="945734"/>
    <lineage>
        <taxon>Bacteria</taxon>
        <taxon>Bacillati</taxon>
        <taxon>Cyanobacteriota</taxon>
        <taxon>Cyanophyceae</taxon>
        <taxon>Pleurocapsales</taxon>
        <taxon>Hyellaceae</taxon>
        <taxon>Hyella</taxon>
    </lineage>
</organism>
<dbReference type="Proteomes" id="UP000320055">
    <property type="component" value="Unassembled WGS sequence"/>
</dbReference>
<dbReference type="EMBL" id="CAACVJ010000129">
    <property type="protein sequence ID" value="VEP13724.1"/>
    <property type="molecule type" value="Genomic_DNA"/>
</dbReference>
<accession>A0A563VQQ0</accession>
<gene>
    <name evidence="1" type="ORF">H1P_2140010</name>
</gene>
<evidence type="ECO:0000313" key="1">
    <source>
        <dbReference type="EMBL" id="VEP13724.1"/>
    </source>
</evidence>
<protein>
    <submittedName>
        <fullName evidence="1">Uncharacterized protein</fullName>
    </submittedName>
</protein>
<reference evidence="1 2" key="1">
    <citation type="submission" date="2019-01" db="EMBL/GenBank/DDBJ databases">
        <authorList>
            <person name="Brito A."/>
        </authorList>
    </citation>
    <scope>NUCLEOTIDE SEQUENCE [LARGE SCALE GENOMIC DNA]</scope>
    <source>
        <strain evidence="1">1</strain>
    </source>
</reference>
<evidence type="ECO:0000313" key="2">
    <source>
        <dbReference type="Proteomes" id="UP000320055"/>
    </source>
</evidence>
<proteinExistence type="predicted"/>
<name>A0A563VQQ0_9CYAN</name>